<reference evidence="3 4" key="2">
    <citation type="journal article" date="2016" name="Int. J. Syst. Evol. Microbiol.">
        <title>Lutibacter profundi sp. nov., isolated from a deep-sea hydrothermal system on the Arctic Mid-Ocean Ridge and emended description of the genus Lutibacter.</title>
        <authorList>
            <person name="Le Moine Bauer S."/>
            <person name="Roalkvam I."/>
            <person name="Steen I.H."/>
            <person name="Dahle H."/>
        </authorList>
    </citation>
    <scope>NUCLEOTIDE SEQUENCE [LARGE SCALE GENOMIC DNA]</scope>
    <source>
        <strain evidence="3 4">LP1</strain>
    </source>
</reference>
<proteinExistence type="predicted"/>
<evidence type="ECO:0000313" key="3">
    <source>
        <dbReference type="EMBL" id="AMC10025.1"/>
    </source>
</evidence>
<dbReference type="InterPro" id="IPR019243">
    <property type="entry name" value="DUF2202"/>
</dbReference>
<dbReference type="PROSITE" id="PS51257">
    <property type="entry name" value="PROKAR_LIPOPROTEIN"/>
    <property type="match status" value="1"/>
</dbReference>
<reference evidence="4" key="1">
    <citation type="submission" date="2015-12" db="EMBL/GenBank/DDBJ databases">
        <title>Complete genome sequence of Lutibacter profundus strain LP1.</title>
        <authorList>
            <person name="Wissuwa J."/>
            <person name="Le Moine Bauer S."/>
            <person name="Stokke R."/>
            <person name="Dahle H."/>
            <person name="Steen I.H."/>
        </authorList>
    </citation>
    <scope>NUCLEOTIDE SEQUENCE [LARGE SCALE GENOMIC DNA]</scope>
    <source>
        <strain evidence="4">LP1</strain>
    </source>
</reference>
<accession>A0A0X8G4S2</accession>
<organism evidence="3 4">
    <name type="scientific">Lutibacter profundi</name>
    <dbReference type="NCBI Taxonomy" id="1622118"/>
    <lineage>
        <taxon>Bacteria</taxon>
        <taxon>Pseudomonadati</taxon>
        <taxon>Bacteroidota</taxon>
        <taxon>Flavobacteriia</taxon>
        <taxon>Flavobacteriales</taxon>
        <taxon>Flavobacteriaceae</taxon>
        <taxon>Lutibacter</taxon>
    </lineage>
</organism>
<keyword evidence="4" id="KW-1185">Reference proteome</keyword>
<dbReference type="CDD" id="cd01048">
    <property type="entry name" value="Ferritin_like_AB2"/>
    <property type="match status" value="1"/>
</dbReference>
<gene>
    <name evidence="3" type="ORF">Lupro_01585</name>
</gene>
<keyword evidence="1" id="KW-0732">Signal</keyword>
<dbReference type="Pfam" id="PF09968">
    <property type="entry name" value="DUF2202"/>
    <property type="match status" value="1"/>
</dbReference>
<evidence type="ECO:0000256" key="1">
    <source>
        <dbReference type="SAM" id="SignalP"/>
    </source>
</evidence>
<dbReference type="RefSeq" id="WP_068205743.1">
    <property type="nucleotide sequence ID" value="NZ_CP013355.1"/>
</dbReference>
<dbReference type="OrthoDB" id="9801086at2"/>
<evidence type="ECO:0000259" key="2">
    <source>
        <dbReference type="Pfam" id="PF09968"/>
    </source>
</evidence>
<feature type="chain" id="PRO_5007066231" description="DUF2202 domain-containing protein" evidence="1">
    <location>
        <begin position="19"/>
        <end position="201"/>
    </location>
</feature>
<feature type="signal peptide" evidence="1">
    <location>
        <begin position="1"/>
        <end position="18"/>
    </location>
</feature>
<feature type="domain" description="DUF2202" evidence="2">
    <location>
        <begin position="35"/>
        <end position="195"/>
    </location>
</feature>
<dbReference type="SUPFAM" id="SSF47240">
    <property type="entry name" value="Ferritin-like"/>
    <property type="match status" value="1"/>
</dbReference>
<dbReference type="Gene3D" id="1.20.1260.10">
    <property type="match status" value="1"/>
</dbReference>
<dbReference type="KEGG" id="lut:Lupro_01585"/>
<dbReference type="InterPro" id="IPR012347">
    <property type="entry name" value="Ferritin-like"/>
</dbReference>
<name>A0A0X8G4S2_9FLAO</name>
<dbReference type="AlphaFoldDB" id="A0A0X8G4S2"/>
<dbReference type="InterPro" id="IPR009078">
    <property type="entry name" value="Ferritin-like_SF"/>
</dbReference>
<dbReference type="EMBL" id="CP013355">
    <property type="protein sequence ID" value="AMC10025.1"/>
    <property type="molecule type" value="Genomic_DNA"/>
</dbReference>
<protein>
    <recommendedName>
        <fullName evidence="2">DUF2202 domain-containing protein</fullName>
    </recommendedName>
</protein>
<evidence type="ECO:0000313" key="4">
    <source>
        <dbReference type="Proteomes" id="UP000059672"/>
    </source>
</evidence>
<dbReference type="Proteomes" id="UP000059672">
    <property type="component" value="Chromosome"/>
</dbReference>
<sequence>MKKLTLLVLALTALISCSDDENDVITESTTLSQLEIDDLLFLREEEKLARDVYLFSYDKYGETIFNSIAQSEQQHMNSVLTLLNTYGIADPASSERGVFTNQALQSLYADLTNQSNISFLEALKVGATIEDLDLNDIHEDESNTTKEAILDVYEKLSCGSRNHLRSYINQLVLNGENYVPQFISLAEFTEVINSESERCGY</sequence>
<dbReference type="STRING" id="1622118.Lupro_01585"/>